<reference evidence="2" key="1">
    <citation type="journal article" date="2020" name="Stud. Mycol.">
        <title>101 Dothideomycetes genomes: a test case for predicting lifestyles and emergence of pathogens.</title>
        <authorList>
            <person name="Haridas S."/>
            <person name="Albert R."/>
            <person name="Binder M."/>
            <person name="Bloem J."/>
            <person name="Labutti K."/>
            <person name="Salamov A."/>
            <person name="Andreopoulos B."/>
            <person name="Baker S."/>
            <person name="Barry K."/>
            <person name="Bills G."/>
            <person name="Bluhm B."/>
            <person name="Cannon C."/>
            <person name="Castanera R."/>
            <person name="Culley D."/>
            <person name="Daum C."/>
            <person name="Ezra D."/>
            <person name="Gonzalez J."/>
            <person name="Henrissat B."/>
            <person name="Kuo A."/>
            <person name="Liang C."/>
            <person name="Lipzen A."/>
            <person name="Lutzoni F."/>
            <person name="Magnuson J."/>
            <person name="Mondo S."/>
            <person name="Nolan M."/>
            <person name="Ohm R."/>
            <person name="Pangilinan J."/>
            <person name="Park H.-J."/>
            <person name="Ramirez L."/>
            <person name="Alfaro M."/>
            <person name="Sun H."/>
            <person name="Tritt A."/>
            <person name="Yoshinaga Y."/>
            <person name="Zwiers L.-H."/>
            <person name="Turgeon B."/>
            <person name="Goodwin S."/>
            <person name="Spatafora J."/>
            <person name="Crous P."/>
            <person name="Grigoriev I."/>
        </authorList>
    </citation>
    <scope>NUCLEOTIDE SEQUENCE</scope>
    <source>
        <strain evidence="2">CBS 690.94</strain>
    </source>
</reference>
<organism evidence="2 3">
    <name type="scientific">Karstenula rhodostoma CBS 690.94</name>
    <dbReference type="NCBI Taxonomy" id="1392251"/>
    <lineage>
        <taxon>Eukaryota</taxon>
        <taxon>Fungi</taxon>
        <taxon>Dikarya</taxon>
        <taxon>Ascomycota</taxon>
        <taxon>Pezizomycotina</taxon>
        <taxon>Dothideomycetes</taxon>
        <taxon>Pleosporomycetidae</taxon>
        <taxon>Pleosporales</taxon>
        <taxon>Massarineae</taxon>
        <taxon>Didymosphaeriaceae</taxon>
        <taxon>Karstenula</taxon>
    </lineage>
</organism>
<accession>A0A9P4PBE3</accession>
<evidence type="ECO:0000256" key="1">
    <source>
        <dbReference type="SAM" id="MobiDB-lite"/>
    </source>
</evidence>
<dbReference type="Gene3D" id="3.40.50.450">
    <property type="match status" value="1"/>
</dbReference>
<sequence length="287" mass="31885">MSTPQATLPAAPVTADQAIQEPEIPKPDPTACKYCKRPSHCQECNHELVPEPPKGPTNLDQPRPDIYKQLPPPLALTQHPDFKVQSPPAAPDHGKFSVFAAGSIEMGYAIQWQKLLANHLCDMPISICNPRRGEWDSKITQQAKNSPFREQVEWELAALTASTVICFFFDHATMSPVSLMELGLWAHSGKVVVCCNQEYWKGGNVHLVCERYGVPLVKSFKEMVPLVRAMLRVKGLVVDKKGALTEREEERDPERSMGLEEAKALLKANTPELQGMAIDRENLGVAK</sequence>
<proteinExistence type="predicted"/>
<evidence type="ECO:0000313" key="3">
    <source>
        <dbReference type="Proteomes" id="UP000799764"/>
    </source>
</evidence>
<dbReference type="AlphaFoldDB" id="A0A9P4PBE3"/>
<dbReference type="Pfam" id="PF15891">
    <property type="entry name" value="Nuc_deoxyri_tr2"/>
    <property type="match status" value="1"/>
</dbReference>
<dbReference type="EMBL" id="MU001506">
    <property type="protein sequence ID" value="KAF2440865.1"/>
    <property type="molecule type" value="Genomic_DNA"/>
</dbReference>
<evidence type="ECO:0000313" key="2">
    <source>
        <dbReference type="EMBL" id="KAF2440865.1"/>
    </source>
</evidence>
<dbReference type="Proteomes" id="UP000799764">
    <property type="component" value="Unassembled WGS sequence"/>
</dbReference>
<feature type="region of interest" description="Disordered" evidence="1">
    <location>
        <begin position="1"/>
        <end position="27"/>
    </location>
</feature>
<dbReference type="InterPro" id="IPR039470">
    <property type="entry name" value="Nuc_deoxyri_tr2"/>
</dbReference>
<gene>
    <name evidence="2" type="ORF">P171DRAFT_418955</name>
</gene>
<comment type="caution">
    <text evidence="2">The sequence shown here is derived from an EMBL/GenBank/DDBJ whole genome shotgun (WGS) entry which is preliminary data.</text>
</comment>
<dbReference type="OrthoDB" id="2893324at2759"/>
<protein>
    <submittedName>
        <fullName evidence="2">Uncharacterized protein</fullName>
    </submittedName>
</protein>
<keyword evidence="3" id="KW-1185">Reference proteome</keyword>
<name>A0A9P4PBE3_9PLEO</name>